<reference evidence="3" key="1">
    <citation type="submission" date="2025-08" db="UniProtKB">
        <authorList>
            <consortium name="RefSeq"/>
        </authorList>
    </citation>
    <scope>IDENTIFICATION</scope>
    <source>
        <strain evidence="3">11010-0011.00</strain>
        <tissue evidence="3">Whole body</tissue>
    </source>
</reference>
<evidence type="ECO:0000313" key="2">
    <source>
        <dbReference type="Proteomes" id="UP000504634"/>
    </source>
</evidence>
<keyword evidence="1" id="KW-0472">Membrane</keyword>
<sequence>MERTPRNSATQLASERGLLATVEIEEPESADAPAAEQRRTRKRNVCPPLRLHNFLSTLGILCALLLIVGSIYMHLRQKHHFGRMNSERSSKSADTTIIVVSEEPSVAAQITAVNVEQLQPETIKSARNVYTASPGQPRTVSLSSVATIACVVFIAFPSGIGRMH</sequence>
<proteinExistence type="predicted"/>
<dbReference type="AlphaFoldDB" id="A0A6J2UCZ2"/>
<feature type="transmembrane region" description="Helical" evidence="1">
    <location>
        <begin position="54"/>
        <end position="75"/>
    </location>
</feature>
<dbReference type="RefSeq" id="XP_030384992.1">
    <property type="nucleotide sequence ID" value="XM_030529132.1"/>
</dbReference>
<organism evidence="2 3">
    <name type="scientific">Drosophila lebanonensis</name>
    <name type="common">Fruit fly</name>
    <name type="synonym">Scaptodrosophila lebanonensis</name>
    <dbReference type="NCBI Taxonomy" id="7225"/>
    <lineage>
        <taxon>Eukaryota</taxon>
        <taxon>Metazoa</taxon>
        <taxon>Ecdysozoa</taxon>
        <taxon>Arthropoda</taxon>
        <taxon>Hexapoda</taxon>
        <taxon>Insecta</taxon>
        <taxon>Pterygota</taxon>
        <taxon>Neoptera</taxon>
        <taxon>Endopterygota</taxon>
        <taxon>Diptera</taxon>
        <taxon>Brachycera</taxon>
        <taxon>Muscomorpha</taxon>
        <taxon>Ephydroidea</taxon>
        <taxon>Drosophilidae</taxon>
        <taxon>Scaptodrosophila</taxon>
    </lineage>
</organism>
<accession>A0A6J2UCZ2</accession>
<name>A0A6J2UCZ2_DROLE</name>
<dbReference type="GeneID" id="115632125"/>
<dbReference type="Proteomes" id="UP000504634">
    <property type="component" value="Unplaced"/>
</dbReference>
<keyword evidence="2" id="KW-1185">Reference proteome</keyword>
<gene>
    <name evidence="3" type="primary">LOC115632125</name>
</gene>
<feature type="transmembrane region" description="Helical" evidence="1">
    <location>
        <begin position="140"/>
        <end position="160"/>
    </location>
</feature>
<keyword evidence="1" id="KW-0812">Transmembrane</keyword>
<keyword evidence="1" id="KW-1133">Transmembrane helix</keyword>
<protein>
    <submittedName>
        <fullName evidence="3">Uncharacterized protein LOC115632125 isoform X2</fullName>
    </submittedName>
</protein>
<evidence type="ECO:0000313" key="3">
    <source>
        <dbReference type="RefSeq" id="XP_030384992.1"/>
    </source>
</evidence>
<evidence type="ECO:0000256" key="1">
    <source>
        <dbReference type="SAM" id="Phobius"/>
    </source>
</evidence>